<evidence type="ECO:0000313" key="3">
    <source>
        <dbReference type="Proteomes" id="UP000702544"/>
    </source>
</evidence>
<dbReference type="Proteomes" id="UP000702544">
    <property type="component" value="Unassembled WGS sequence"/>
</dbReference>
<evidence type="ECO:0008006" key="4">
    <source>
        <dbReference type="Google" id="ProtNLM"/>
    </source>
</evidence>
<keyword evidence="1" id="KW-0812">Transmembrane</keyword>
<reference evidence="2 3" key="1">
    <citation type="submission" date="2020-01" db="EMBL/GenBank/DDBJ databases">
        <title>Genomes assembled from Gulf of Kutch pelagic sediment metagenomes.</title>
        <authorList>
            <person name="Chandrashekar M."/>
            <person name="Mahajan M.S."/>
            <person name="Dave K.J."/>
            <person name="Vatsa P."/>
            <person name="Nathani N.M."/>
        </authorList>
    </citation>
    <scope>NUCLEOTIDE SEQUENCE [LARGE SCALE GENOMIC DNA]</scope>
    <source>
        <strain evidence="2">KS3-K002</strain>
    </source>
</reference>
<comment type="caution">
    <text evidence="2">The sequence shown here is derived from an EMBL/GenBank/DDBJ whole genome shotgun (WGS) entry which is preliminary data.</text>
</comment>
<keyword evidence="1" id="KW-1133">Transmembrane helix</keyword>
<dbReference type="EMBL" id="JAACAK010000070">
    <property type="protein sequence ID" value="NIR75328.1"/>
    <property type="molecule type" value="Genomic_DNA"/>
</dbReference>
<keyword evidence="1" id="KW-0472">Membrane</keyword>
<sequence length="139" mass="14904">MGRREVTIRPLAGESGFGMVSVLVALVLLSAGVVVLSSSSVFMTSMQSEARVRSVASSIALGYMEQVKTRERAELTSEPSVRVNRWGVVDETGAFVRLLKVEPEASVVDAVKVTVWVRYPGSMGRPGEVEVSTIIYVGG</sequence>
<evidence type="ECO:0000313" key="2">
    <source>
        <dbReference type="EMBL" id="NIR75328.1"/>
    </source>
</evidence>
<evidence type="ECO:0000256" key="1">
    <source>
        <dbReference type="SAM" id="Phobius"/>
    </source>
</evidence>
<proteinExistence type="predicted"/>
<accession>A0AAE4Z961</accession>
<feature type="transmembrane region" description="Helical" evidence="1">
    <location>
        <begin position="20"/>
        <end position="43"/>
    </location>
</feature>
<gene>
    <name evidence="2" type="ORF">GWO12_09495</name>
</gene>
<protein>
    <recommendedName>
        <fullName evidence="4">Type II secretion system protein</fullName>
    </recommendedName>
</protein>
<dbReference type="AlphaFoldDB" id="A0AAE4Z961"/>
<name>A0AAE4Z961_9BACT</name>
<organism evidence="2 3">
    <name type="scientific">Candidatus Kutchimonas denitrificans</name>
    <dbReference type="NCBI Taxonomy" id="3056748"/>
    <lineage>
        <taxon>Bacteria</taxon>
        <taxon>Pseudomonadati</taxon>
        <taxon>Gemmatimonadota</taxon>
        <taxon>Gemmatimonadia</taxon>
        <taxon>Candidatus Palauibacterales</taxon>
        <taxon>Candidatus Palauibacteraceae</taxon>
        <taxon>Candidatus Kutchimonas</taxon>
    </lineage>
</organism>